<dbReference type="InterPro" id="IPR035986">
    <property type="entry name" value="PKD_dom_sf"/>
</dbReference>
<reference evidence="2 4" key="3">
    <citation type="submission" date="2016-11" db="EMBL/GenBank/DDBJ databases">
        <title>Whole genomes of Flavobacteriaceae.</title>
        <authorList>
            <person name="Stine C."/>
            <person name="Li C."/>
            <person name="Tadesse D."/>
        </authorList>
    </citation>
    <scope>NUCLEOTIDE SEQUENCE [LARGE SCALE GENOMIC DNA]</scope>
    <source>
        <strain evidence="2 4">ATCC BAA-2541</strain>
    </source>
</reference>
<dbReference type="GO" id="GO:0017056">
    <property type="term" value="F:structural constituent of nuclear pore"/>
    <property type="evidence" value="ECO:0007669"/>
    <property type="project" value="InterPro"/>
</dbReference>
<name>A0A1S1J4M1_9FLAO</name>
<evidence type="ECO:0008006" key="5">
    <source>
        <dbReference type="Google" id="ProtNLM"/>
    </source>
</evidence>
<dbReference type="Pfam" id="PF13585">
    <property type="entry name" value="CHU_C"/>
    <property type="match status" value="1"/>
</dbReference>
<evidence type="ECO:0000313" key="4">
    <source>
        <dbReference type="Proteomes" id="UP000198319"/>
    </source>
</evidence>
<gene>
    <name evidence="2" type="ORF">B0A71_11360</name>
    <name evidence="1" type="ORF">BHE19_13505</name>
</gene>
<comment type="caution">
    <text evidence="1">The sequence shown here is derived from an EMBL/GenBank/DDBJ whole genome shotgun (WGS) entry which is preliminary data.</text>
</comment>
<dbReference type="EMBL" id="MIKE01000024">
    <property type="protein sequence ID" value="OHT44720.1"/>
    <property type="molecule type" value="Genomic_DNA"/>
</dbReference>
<reference evidence="3" key="1">
    <citation type="submission" date="2016-09" db="EMBL/GenBank/DDBJ databases">
        <authorList>
            <person name="Chen S."/>
            <person name="Walker E."/>
        </authorList>
    </citation>
    <scope>NUCLEOTIDE SEQUENCE [LARGE SCALE GENOMIC DNA]</scope>
    <source>
        <strain evidence="3">MSU</strain>
    </source>
</reference>
<dbReference type="STRING" id="1278819.BHE19_13505"/>
<dbReference type="EMBL" id="MUHG01000018">
    <property type="protein sequence ID" value="OXB19141.1"/>
    <property type="molecule type" value="Genomic_DNA"/>
</dbReference>
<dbReference type="PANTHER" id="PTHR28206">
    <property type="entry name" value="NUCLEOPORIN POM152"/>
    <property type="match status" value="1"/>
</dbReference>
<accession>A0A1S1J4M1</accession>
<dbReference type="InterPro" id="IPR037701">
    <property type="entry name" value="Pom152"/>
</dbReference>
<dbReference type="GO" id="GO:0006606">
    <property type="term" value="P:protein import into nucleus"/>
    <property type="evidence" value="ECO:0007669"/>
    <property type="project" value="TreeGrafter"/>
</dbReference>
<dbReference type="Proteomes" id="UP000198319">
    <property type="component" value="Unassembled WGS sequence"/>
</dbReference>
<dbReference type="PANTHER" id="PTHR28206:SF1">
    <property type="entry name" value="NUCLEOPORIN POM152"/>
    <property type="match status" value="1"/>
</dbReference>
<evidence type="ECO:0000313" key="1">
    <source>
        <dbReference type="EMBL" id="OHT44720.1"/>
    </source>
</evidence>
<keyword evidence="4" id="KW-1185">Reference proteome</keyword>
<dbReference type="NCBIfam" id="TIGR04131">
    <property type="entry name" value="Bac_Flav_CTERM"/>
    <property type="match status" value="1"/>
</dbReference>
<dbReference type="Proteomes" id="UP000180252">
    <property type="component" value="Unassembled WGS sequence"/>
</dbReference>
<sequence length="1161" mass="126871">MKFYKIPLLLLFFLFNLNNVYSQVSYEFCMTGKYGNTIVLDFKVHNNTNASIPDYSFVFNWKGVSNVIMWSGMDVIQNGDNGIVELKKTTWGNVLPVGTTIYSVTMDYVPGMFPPGQGTLNGTPIKGITCYTPPATENFKCEKNFSSICAIKPAGPNGNEIKIGEGSVWAWGERVDVYIPENRKGWAISMAVSHNLFTNLMGFEAMSVNEYFATTIQEINAGCEGSKLIAPGWVTKKYPNQDLINGGVNCYDTTGKVAAGYFQQEMGGSWMEMFMNYPCFIPQVPKNNFISDPAIGASFEFQSIIKTYHDYRNIAFWQYVKCWNPIGFIKDSKDPYAAVKILALAYNQGMNSGAFEPVFVKNRANAVAATNLMDYISPASPSGLDRLYAEQINRLTKVLDDRVADISWTDAAIWGVTDKSAHTFRGFYDAQIEWSDVDEYIKKITPFYAAFGVTEANFRAAVKPVFDRINGGNSISFRYQMHDVVEAIVVFLPAFDPKKGLSEVYGNESNGCYAPTARMEGFDGGCGKDLGLTVYFSGTPPYKFTYKRTDVSPEIVYPEIATSQNPYSINSASLSEGTYAIVAISDANSAGEVVCEPIEIKNVGVAISAKLVKEGGGTCTGTGAGVKVEINGTGSGPFIIEYEINGVVQSPVTINNTGLYPLIVAPAKEGTYRLTKISTGGCTSVLDDTIVINKEIPASASAKLTRYGGVSCSGLGSGIQVNLTSTKSVPFTIEYEINGTVQSPVTISSTGLHTLIMAPANVGTYRLTKISVEGCDFLLDDTLIIYGGVPPKASADLIKYGGNACLGENSGVQVEIMSPDSGPFVIEYEINGIPQSPVTINDAGLHTLVTAPSKAGIYRITKISNGGCSFSLDNTLVIDNEEPFTANAKLVKYGGDFCLGENSGIQAEITSRDQGPFTIDYELNGIAQSPITINNTGLHTLIGSPAKEGTYRLTKISTRSCSLLMDDVLIIEENTIPAEVVIEGNLMICKGDNTDLKVNIPSNHTIKSYQWEVDGNAISGASTNTYVANQEGNYTVNVVTSMGCYLLSSVAKVIFLNKEDCELQKPELTEFDYPKFFTPNSDGYNDTWHVNNLENFTKLEIDIFDRYGKFITHLTKDSPGWDGTYRNSPVFASDYWFVLTYEEINNPGITKQIRSHFSLKR</sequence>
<dbReference type="InterPro" id="IPR013783">
    <property type="entry name" value="Ig-like_fold"/>
</dbReference>
<dbReference type="Gene3D" id="2.60.40.10">
    <property type="entry name" value="Immunoglobulins"/>
    <property type="match status" value="1"/>
</dbReference>
<proteinExistence type="predicted"/>
<evidence type="ECO:0000313" key="2">
    <source>
        <dbReference type="EMBL" id="OXB19141.1"/>
    </source>
</evidence>
<dbReference type="AlphaFoldDB" id="A0A1S1J4M1"/>
<dbReference type="GO" id="GO:0006999">
    <property type="term" value="P:nuclear pore organization"/>
    <property type="evidence" value="ECO:0007669"/>
    <property type="project" value="TreeGrafter"/>
</dbReference>
<protein>
    <recommendedName>
        <fullName evidence="5">Gliding motility-associated C-terminal domain-containing protein</fullName>
    </recommendedName>
</protein>
<reference evidence="1" key="2">
    <citation type="submission" date="2016-09" db="EMBL/GenBank/DDBJ databases">
        <authorList>
            <person name="Capua I."/>
            <person name="De Benedictis P."/>
            <person name="Joannis T."/>
            <person name="Lombin L.H."/>
            <person name="Cattoli G."/>
        </authorList>
    </citation>
    <scope>NUCLEOTIDE SEQUENCE [LARGE SCALE GENOMIC DNA]</scope>
    <source>
        <strain evidence="1">MSU</strain>
    </source>
</reference>
<organism evidence="1 3">
    <name type="scientific">Flavobacterium tructae</name>
    <dbReference type="NCBI Taxonomy" id="1114873"/>
    <lineage>
        <taxon>Bacteria</taxon>
        <taxon>Pseudomonadati</taxon>
        <taxon>Bacteroidota</taxon>
        <taxon>Flavobacteriia</taxon>
        <taxon>Flavobacteriales</taxon>
        <taxon>Flavobacteriaceae</taxon>
        <taxon>Flavobacterium</taxon>
    </lineage>
</organism>
<evidence type="ECO:0000313" key="3">
    <source>
        <dbReference type="Proteomes" id="UP000180252"/>
    </source>
</evidence>
<dbReference type="InterPro" id="IPR026341">
    <property type="entry name" value="T9SS_type_B"/>
</dbReference>
<dbReference type="SUPFAM" id="SSF49299">
    <property type="entry name" value="PKD domain"/>
    <property type="match status" value="1"/>
</dbReference>